<gene>
    <name evidence="1" type="ORF">PSTT_08656</name>
</gene>
<dbReference type="Proteomes" id="UP000239156">
    <property type="component" value="Unassembled WGS sequence"/>
</dbReference>
<protein>
    <submittedName>
        <fullName evidence="1">Uncharacterized protein</fullName>
    </submittedName>
</protein>
<accession>A0A2S4VBP3</accession>
<dbReference type="VEuPathDB" id="FungiDB:PSHT_06126"/>
<keyword evidence="2" id="KW-1185">Reference proteome</keyword>
<name>A0A2S4VBP3_9BASI</name>
<evidence type="ECO:0000313" key="1">
    <source>
        <dbReference type="EMBL" id="POW06931.1"/>
    </source>
</evidence>
<proteinExistence type="predicted"/>
<dbReference type="AlphaFoldDB" id="A0A2S4VBP3"/>
<dbReference type="VEuPathDB" id="FungiDB:PSTT_08656"/>
<comment type="caution">
    <text evidence="1">The sequence shown here is derived from an EMBL/GenBank/DDBJ whole genome shotgun (WGS) entry which is preliminary data.</text>
</comment>
<organism evidence="1 2">
    <name type="scientific">Puccinia striiformis</name>
    <dbReference type="NCBI Taxonomy" id="27350"/>
    <lineage>
        <taxon>Eukaryota</taxon>
        <taxon>Fungi</taxon>
        <taxon>Dikarya</taxon>
        <taxon>Basidiomycota</taxon>
        <taxon>Pucciniomycotina</taxon>
        <taxon>Pucciniomycetes</taxon>
        <taxon>Pucciniales</taxon>
        <taxon>Pucciniaceae</taxon>
        <taxon>Puccinia</taxon>
    </lineage>
</organism>
<dbReference type="EMBL" id="PKSL01000080">
    <property type="protein sequence ID" value="POW06931.1"/>
    <property type="molecule type" value="Genomic_DNA"/>
</dbReference>
<sequence>MSRIDGTGLFKDIDRIEEACNTYIMRVIYFQLGGITSLPFNHQITYYRTRIAVCANITSVARINLILLGTLIGKHTRLAFERLGRVIGETPHSATASEDTLRPAGVIPAKQGMVLTLLDNN</sequence>
<evidence type="ECO:0000313" key="2">
    <source>
        <dbReference type="Proteomes" id="UP000239156"/>
    </source>
</evidence>
<reference evidence="1" key="1">
    <citation type="submission" date="2017-12" db="EMBL/GenBank/DDBJ databases">
        <title>Gene loss provides genomic basis for host adaptation in cereal stripe rust fungi.</title>
        <authorList>
            <person name="Xia C."/>
        </authorList>
    </citation>
    <scope>NUCLEOTIDE SEQUENCE [LARGE SCALE GENOMIC DNA]</scope>
    <source>
        <strain evidence="1">93-210</strain>
    </source>
</reference>